<dbReference type="SUPFAM" id="SSF57783">
    <property type="entry name" value="Zinc beta-ribbon"/>
    <property type="match status" value="1"/>
</dbReference>
<keyword evidence="2" id="KW-1185">Reference proteome</keyword>
<dbReference type="EMBL" id="BTGU01000016">
    <property type="protein sequence ID" value="GMN43524.1"/>
    <property type="molecule type" value="Genomic_DNA"/>
</dbReference>
<reference evidence="1" key="1">
    <citation type="submission" date="2023-07" db="EMBL/GenBank/DDBJ databases">
        <title>draft genome sequence of fig (Ficus carica).</title>
        <authorList>
            <person name="Takahashi T."/>
            <person name="Nishimura K."/>
        </authorList>
    </citation>
    <scope>NUCLEOTIDE SEQUENCE</scope>
</reference>
<evidence type="ECO:0000313" key="2">
    <source>
        <dbReference type="Proteomes" id="UP001187192"/>
    </source>
</evidence>
<dbReference type="Proteomes" id="UP001187192">
    <property type="component" value="Unassembled WGS sequence"/>
</dbReference>
<dbReference type="Gramene" id="FCD_00007190-RA">
    <property type="protein sequence ID" value="FCD_00007190-RA:cds"/>
    <property type="gene ID" value="FCD_00007190"/>
</dbReference>
<protein>
    <submittedName>
        <fullName evidence="1">Uncharacterized protein</fullName>
    </submittedName>
</protein>
<proteinExistence type="predicted"/>
<gene>
    <name evidence="1" type="ORF">TIFTF001_012722</name>
</gene>
<organism evidence="1 2">
    <name type="scientific">Ficus carica</name>
    <name type="common">Common fig</name>
    <dbReference type="NCBI Taxonomy" id="3494"/>
    <lineage>
        <taxon>Eukaryota</taxon>
        <taxon>Viridiplantae</taxon>
        <taxon>Streptophyta</taxon>
        <taxon>Embryophyta</taxon>
        <taxon>Tracheophyta</taxon>
        <taxon>Spermatophyta</taxon>
        <taxon>Magnoliopsida</taxon>
        <taxon>eudicotyledons</taxon>
        <taxon>Gunneridae</taxon>
        <taxon>Pentapetalae</taxon>
        <taxon>rosids</taxon>
        <taxon>fabids</taxon>
        <taxon>Rosales</taxon>
        <taxon>Moraceae</taxon>
        <taxon>Ficeae</taxon>
        <taxon>Ficus</taxon>
    </lineage>
</organism>
<dbReference type="AlphaFoldDB" id="A0AA88DI47"/>
<name>A0AA88DI47_FICCA</name>
<accession>A0AA88DI47</accession>
<sequence>MAKTKSRRATKKPPKKQMKLDTVFKLTEYWIGKAICVVCKETYDTTITDLTEPTDM</sequence>
<evidence type="ECO:0000313" key="1">
    <source>
        <dbReference type="EMBL" id="GMN43524.1"/>
    </source>
</evidence>
<comment type="caution">
    <text evidence="1">The sequence shown here is derived from an EMBL/GenBank/DDBJ whole genome shotgun (WGS) entry which is preliminary data.</text>
</comment>